<sequence>MMKRFTTIFTVMLMAALSLSLVSCDEDAEVAATLAGTWQGNVYAYSRYNGREYRAAESKVQFNSGYNSGDGYWIDYYNDAPYSYQASHITWYVRNTNIYIHFEEDNTNVVIYNYTLSDDRLSGYIQTGNGQMLTITLYHTYSPNWSSYTFDDYDYDSYYGYAKSRTAGTTTGRPQRFFAE</sequence>
<dbReference type="InterPro" id="IPR024311">
    <property type="entry name" value="Lipocalin-like"/>
</dbReference>
<feature type="chain" id="PRO_5003027004" description="Lipocalin-like domain-containing protein" evidence="1">
    <location>
        <begin position="29"/>
        <end position="180"/>
    </location>
</feature>
<evidence type="ECO:0000313" key="4">
    <source>
        <dbReference type="Proteomes" id="UP000004079"/>
    </source>
</evidence>
<dbReference type="HOGENOM" id="CLU_117614_0_0_10"/>
<dbReference type="Proteomes" id="UP000004079">
    <property type="component" value="Unassembled WGS sequence"/>
</dbReference>
<evidence type="ECO:0000256" key="1">
    <source>
        <dbReference type="SAM" id="SignalP"/>
    </source>
</evidence>
<feature type="domain" description="Lipocalin-like" evidence="2">
    <location>
        <begin position="34"/>
        <end position="122"/>
    </location>
</feature>
<name>D1QTL7_9BACT</name>
<protein>
    <recommendedName>
        <fullName evidence="2">Lipocalin-like domain-containing protein</fullName>
    </recommendedName>
</protein>
<feature type="signal peptide" evidence="1">
    <location>
        <begin position="1"/>
        <end position="28"/>
    </location>
</feature>
<comment type="caution">
    <text evidence="3">The sequence shown here is derived from an EMBL/GenBank/DDBJ whole genome shotgun (WGS) entry which is preliminary data.</text>
</comment>
<proteinExistence type="predicted"/>
<dbReference type="STRING" id="649760.HMPREF0971_02346"/>
<organism evidence="3 4">
    <name type="scientific">Segatella oris F0302</name>
    <dbReference type="NCBI Taxonomy" id="649760"/>
    <lineage>
        <taxon>Bacteria</taxon>
        <taxon>Pseudomonadati</taxon>
        <taxon>Bacteroidota</taxon>
        <taxon>Bacteroidia</taxon>
        <taxon>Bacteroidales</taxon>
        <taxon>Prevotellaceae</taxon>
        <taxon>Segatella</taxon>
    </lineage>
</organism>
<reference evidence="3 4" key="1">
    <citation type="submission" date="2009-11" db="EMBL/GenBank/DDBJ databases">
        <authorList>
            <person name="Weinstock G."/>
            <person name="Sodergren E."/>
            <person name="Clifton S."/>
            <person name="Fulton L."/>
            <person name="Fulton B."/>
            <person name="Courtney L."/>
            <person name="Fronick C."/>
            <person name="Harrison M."/>
            <person name="Strong C."/>
            <person name="Farmer C."/>
            <person name="Delahaunty K."/>
            <person name="Markovic C."/>
            <person name="Hall O."/>
            <person name="Minx P."/>
            <person name="Tomlinson C."/>
            <person name="Mitreva M."/>
            <person name="Nelson J."/>
            <person name="Hou S."/>
            <person name="Wollam A."/>
            <person name="Pepin K.H."/>
            <person name="Johnson M."/>
            <person name="Bhonagiri V."/>
            <person name="Nash W.E."/>
            <person name="Warren W."/>
            <person name="Chinwalla A."/>
            <person name="Mardis E.R."/>
            <person name="Wilson R.K."/>
        </authorList>
    </citation>
    <scope>NUCLEOTIDE SEQUENCE [LARGE SCALE GENOMIC DNA]</scope>
    <source>
        <strain evidence="3 4">F0302</strain>
    </source>
</reference>
<dbReference type="PROSITE" id="PS51257">
    <property type="entry name" value="PROKAR_LIPOPROTEIN"/>
    <property type="match status" value="1"/>
</dbReference>
<evidence type="ECO:0000313" key="3">
    <source>
        <dbReference type="EMBL" id="EFB31367.1"/>
    </source>
</evidence>
<dbReference type="AlphaFoldDB" id="D1QTL7"/>
<dbReference type="EMBL" id="ACUZ02000038">
    <property type="protein sequence ID" value="EFB31367.1"/>
    <property type="molecule type" value="Genomic_DNA"/>
</dbReference>
<evidence type="ECO:0000259" key="2">
    <source>
        <dbReference type="Pfam" id="PF13648"/>
    </source>
</evidence>
<gene>
    <name evidence="3" type="ORF">HMPREF0971_02346</name>
</gene>
<dbReference type="RefSeq" id="WP_004374384.1">
    <property type="nucleotide sequence ID" value="NZ_GG703887.1"/>
</dbReference>
<dbReference type="Pfam" id="PF13648">
    <property type="entry name" value="Lipocalin_4"/>
    <property type="match status" value="1"/>
</dbReference>
<accession>D1QTL7</accession>
<keyword evidence="1" id="KW-0732">Signal</keyword>